<dbReference type="EMBL" id="FZPD01000004">
    <property type="protein sequence ID" value="SNT12329.1"/>
    <property type="molecule type" value="Genomic_DNA"/>
</dbReference>
<proteinExistence type="predicted"/>
<dbReference type="OrthoDB" id="7443339at2"/>
<name>A0A239K3T6_EKHLU</name>
<protein>
    <recommendedName>
        <fullName evidence="3">SGNH/GDSL hydrolase family protein</fullName>
    </recommendedName>
</protein>
<dbReference type="GO" id="GO:0016788">
    <property type="term" value="F:hydrolase activity, acting on ester bonds"/>
    <property type="evidence" value="ECO:0007669"/>
    <property type="project" value="UniProtKB-ARBA"/>
</dbReference>
<dbReference type="RefSeq" id="WP_089357095.1">
    <property type="nucleotide sequence ID" value="NZ_FZPD01000004.1"/>
</dbReference>
<reference evidence="1 2" key="1">
    <citation type="submission" date="2017-06" db="EMBL/GenBank/DDBJ databases">
        <authorList>
            <person name="Kim H.J."/>
            <person name="Triplett B.A."/>
        </authorList>
    </citation>
    <scope>NUCLEOTIDE SEQUENCE [LARGE SCALE GENOMIC DNA]</scope>
    <source>
        <strain evidence="1 2">DSM 19307</strain>
    </source>
</reference>
<dbReference type="Proteomes" id="UP000198393">
    <property type="component" value="Unassembled WGS sequence"/>
</dbReference>
<dbReference type="AlphaFoldDB" id="A0A239K3T6"/>
<dbReference type="InterPro" id="IPR036514">
    <property type="entry name" value="SGNH_hydro_sf"/>
</dbReference>
<organism evidence="1 2">
    <name type="scientific">Ekhidna lutea</name>
    <dbReference type="NCBI Taxonomy" id="447679"/>
    <lineage>
        <taxon>Bacteria</taxon>
        <taxon>Pseudomonadati</taxon>
        <taxon>Bacteroidota</taxon>
        <taxon>Cytophagia</taxon>
        <taxon>Cytophagales</taxon>
        <taxon>Reichenbachiellaceae</taxon>
        <taxon>Ekhidna</taxon>
    </lineage>
</organism>
<evidence type="ECO:0000313" key="1">
    <source>
        <dbReference type="EMBL" id="SNT12329.1"/>
    </source>
</evidence>
<evidence type="ECO:0008006" key="3">
    <source>
        <dbReference type="Google" id="ProtNLM"/>
    </source>
</evidence>
<evidence type="ECO:0000313" key="2">
    <source>
        <dbReference type="Proteomes" id="UP000198393"/>
    </source>
</evidence>
<accession>A0A239K3T6</accession>
<gene>
    <name evidence="1" type="ORF">SAMN05421640_2380</name>
</gene>
<dbReference type="Gene3D" id="3.40.50.1110">
    <property type="entry name" value="SGNH hydrolase"/>
    <property type="match status" value="1"/>
</dbReference>
<sequence length="235" mass="25836">MRTRFVTSILLLLFFNGKGNSQDTLKALFVGNSYVYMSDIPALTSSLSEGTKTYIITLASTAGGARLSNHWNNDGDLNTKQKIADGAFDFVILQEQSTGTLQKPDEFYQHVGLFSSYCRKKGAEPVLYQTWAKEYAPNTQTQISDAYEKAALNNSATLAPVGDVWAIVRKENPEINLFLDDGSHQSNFGAFLVACIMVKVLTGELPDKESILESNPKIPLDHVEAILDAVNTAFN</sequence>
<keyword evidence="2" id="KW-1185">Reference proteome</keyword>
<dbReference type="SUPFAM" id="SSF52266">
    <property type="entry name" value="SGNH hydrolase"/>
    <property type="match status" value="1"/>
</dbReference>